<feature type="compositionally biased region" description="Polar residues" evidence="1">
    <location>
        <begin position="268"/>
        <end position="300"/>
    </location>
</feature>
<feature type="transmembrane region" description="Helical" evidence="2">
    <location>
        <begin position="732"/>
        <end position="756"/>
    </location>
</feature>
<dbReference type="PANTHER" id="PTHR40050:SF1">
    <property type="entry name" value="INNER SPORE COAT PROTEIN H"/>
    <property type="match status" value="1"/>
</dbReference>
<evidence type="ECO:0000313" key="3">
    <source>
        <dbReference type="EMBL" id="ADL51234.1"/>
    </source>
</evidence>
<feature type="compositionally biased region" description="Gly residues" evidence="1">
    <location>
        <begin position="211"/>
        <end position="235"/>
    </location>
</feature>
<feature type="compositionally biased region" description="Polar residues" evidence="1">
    <location>
        <begin position="245"/>
        <end position="260"/>
    </location>
</feature>
<feature type="compositionally biased region" description="Polar residues" evidence="1">
    <location>
        <begin position="309"/>
        <end position="336"/>
    </location>
</feature>
<dbReference type="Pfam" id="PF08757">
    <property type="entry name" value="CotH"/>
    <property type="match status" value="2"/>
</dbReference>
<dbReference type="OrthoDB" id="3235126at2"/>
<feature type="compositionally biased region" description="Polar residues" evidence="1">
    <location>
        <begin position="616"/>
        <end position="643"/>
    </location>
</feature>
<name>D9SW90_CLOC7</name>
<feature type="region of interest" description="Disordered" evidence="1">
    <location>
        <begin position="197"/>
        <end position="364"/>
    </location>
</feature>
<dbReference type="KEGG" id="ccb:Clocel_1483"/>
<sequence length="764" mass="84545">MIDEKYKNGISIICIVLSIILILSVLFVTPKNEKSNEILGAKEIVLNKENITEINIEIKDEDWNWLIENASKEEYRSANVTINGETFYNVGLRPKGNSSLNTIVNDPNSDRFSLKIDFSEYIEGQTYHGYEKLALNNMTTDATYMKEYLSYEVYDYLGVPTPEFSYSNIKINDEDWGLYLAVEVIEENFIKREFGSSEGNLYKPESMEMGGNKGMGGNMGMEGRNRGNGGEGGFPPAGENWPPKQETQGTDNTDTTQKPSAKNEGSENDQPNVENEANRKSTQPGEVQNGENSKVGQQGIEQARINGQAGVNRQAENNGKPRNSGETGQQDVGQYRNNEKAGQQGVGQAENNRKGMPFGNSKGGANLKYVDDNASSYSVVKDSAIFEKTTDQDFQKVIEMVKNLNEGTNLEEYLDVEEILKYFAVNTFLVNLDSYSGGMYHNYYLYEKDGKFSIIPWDLNMSFAGFSMGMGKETSGAEKAINFPIDVPVSGNLEDAPLIGNLLKVDKYKELYHSYLEKIAEEYFNNGDFENSVTKLDKLISEYVKSDVTAFYTYDEYKKALTELSQFGKDRTFSVTSQLSGEQPSTTYGSIKTTVNLSNLGSMEMGGFKTGENGKVSKNNDQGSKAEEQSISNNVETSNNGDEASNKDGQIPKMDGQMPKVNGEMPNIDGQVPNIDGQMPNMNGKMPRMDGQMPNIDGHMSNIDGQMPNMDGQMPNIAGMPGADRTATKGNIVAYIIEGAVVFAILSVGLIFVFGYRRKKVVGK</sequence>
<keyword evidence="2" id="KW-0472">Membrane</keyword>
<protein>
    <submittedName>
        <fullName evidence="3">Spore coat protein CotH</fullName>
    </submittedName>
</protein>
<dbReference type="PANTHER" id="PTHR40050">
    <property type="entry name" value="INNER SPORE COAT PROTEIN H"/>
    <property type="match status" value="1"/>
</dbReference>
<dbReference type="HOGENOM" id="CLU_021893_0_0_9"/>
<accession>D9SW90</accession>
<dbReference type="Proteomes" id="UP000002730">
    <property type="component" value="Chromosome"/>
</dbReference>
<feature type="region of interest" description="Disordered" evidence="1">
    <location>
        <begin position="603"/>
        <end position="655"/>
    </location>
</feature>
<feature type="transmembrane region" description="Helical" evidence="2">
    <location>
        <begin position="12"/>
        <end position="29"/>
    </location>
</feature>
<dbReference type="EMBL" id="CP002160">
    <property type="protein sequence ID" value="ADL51234.1"/>
    <property type="molecule type" value="Genomic_DNA"/>
</dbReference>
<dbReference type="InterPro" id="IPR014867">
    <property type="entry name" value="Spore_coat_CotH_CotH2/3/7"/>
</dbReference>
<reference evidence="3 4" key="1">
    <citation type="submission" date="2010-08" db="EMBL/GenBank/DDBJ databases">
        <title>Complete sequence of Clostridium cellulovorans 743B.</title>
        <authorList>
            <consortium name="US DOE Joint Genome Institute"/>
            <person name="Lucas S."/>
            <person name="Copeland A."/>
            <person name="Lapidus A."/>
            <person name="Cheng J.-F."/>
            <person name="Bruce D."/>
            <person name="Goodwin L."/>
            <person name="Pitluck S."/>
            <person name="Chertkov O."/>
            <person name="Detter J.C."/>
            <person name="Han C."/>
            <person name="Tapia R."/>
            <person name="Land M."/>
            <person name="Hauser L."/>
            <person name="Chang Y.-J."/>
            <person name="Jeffries C."/>
            <person name="Kyrpides N."/>
            <person name="Ivanova N."/>
            <person name="Mikhailova N."/>
            <person name="Hemme C.L."/>
            <person name="Woyke T."/>
        </authorList>
    </citation>
    <scope>NUCLEOTIDE SEQUENCE [LARGE SCALE GENOMIC DNA]</scope>
    <source>
        <strain evidence="4">ATCC 35296 / DSM 3052 / OCM 3 / 743B</strain>
    </source>
</reference>
<keyword evidence="3" id="KW-0167">Capsid protein</keyword>
<evidence type="ECO:0000313" key="4">
    <source>
        <dbReference type="Proteomes" id="UP000002730"/>
    </source>
</evidence>
<organism evidence="3 4">
    <name type="scientific">Clostridium cellulovorans (strain ATCC 35296 / DSM 3052 / OCM 3 / 743B)</name>
    <dbReference type="NCBI Taxonomy" id="573061"/>
    <lineage>
        <taxon>Bacteria</taxon>
        <taxon>Bacillati</taxon>
        <taxon>Bacillota</taxon>
        <taxon>Clostridia</taxon>
        <taxon>Eubacteriales</taxon>
        <taxon>Clostridiaceae</taxon>
        <taxon>Clostridium</taxon>
    </lineage>
</organism>
<gene>
    <name evidence="3" type="ordered locus">Clocel_1483</name>
</gene>
<dbReference type="eggNOG" id="COG5337">
    <property type="taxonomic scope" value="Bacteria"/>
</dbReference>
<keyword evidence="4" id="KW-1185">Reference proteome</keyword>
<keyword evidence="2" id="KW-0812">Transmembrane</keyword>
<proteinExistence type="predicted"/>
<keyword evidence="2" id="KW-1133">Transmembrane helix</keyword>
<keyword evidence="3" id="KW-0946">Virion</keyword>
<dbReference type="RefSeq" id="WP_010077566.1">
    <property type="nucleotide sequence ID" value="NC_014393.1"/>
</dbReference>
<evidence type="ECO:0000256" key="2">
    <source>
        <dbReference type="SAM" id="Phobius"/>
    </source>
</evidence>
<dbReference type="AlphaFoldDB" id="D9SW90"/>
<dbReference type="STRING" id="573061.Clocel_1483"/>
<evidence type="ECO:0000256" key="1">
    <source>
        <dbReference type="SAM" id="MobiDB-lite"/>
    </source>
</evidence>